<evidence type="ECO:0000313" key="4">
    <source>
        <dbReference type="Proteomes" id="UP000244912"/>
    </source>
</evidence>
<dbReference type="InterPro" id="IPR020904">
    <property type="entry name" value="Sc_DH/Rdtase_CS"/>
</dbReference>
<dbReference type="PRINTS" id="PR00081">
    <property type="entry name" value="GDHRDH"/>
</dbReference>
<evidence type="ECO:0000313" key="3">
    <source>
        <dbReference type="EMBL" id="SPJ23313.1"/>
    </source>
</evidence>
<proteinExistence type="inferred from homology"/>
<dbReference type="InterPro" id="IPR036291">
    <property type="entry name" value="NAD(P)-bd_dom_sf"/>
</dbReference>
<dbReference type="PANTHER" id="PTHR43669">
    <property type="entry name" value="5-KETO-D-GLUCONATE 5-REDUCTASE"/>
    <property type="match status" value="1"/>
</dbReference>
<dbReference type="RefSeq" id="WP_108893161.1">
    <property type="nucleotide sequence ID" value="NZ_ONZF01000002.1"/>
</dbReference>
<evidence type="ECO:0000256" key="1">
    <source>
        <dbReference type="ARBA" id="ARBA00006484"/>
    </source>
</evidence>
<dbReference type="EC" id="1.1.1.100" evidence="3"/>
<dbReference type="PROSITE" id="PS00061">
    <property type="entry name" value="ADH_SHORT"/>
    <property type="match status" value="1"/>
</dbReference>
<dbReference type="Pfam" id="PF13561">
    <property type="entry name" value="adh_short_C2"/>
    <property type="match status" value="1"/>
</dbReference>
<reference evidence="3 4" key="1">
    <citation type="submission" date="2018-03" db="EMBL/GenBank/DDBJ databases">
        <authorList>
            <person name="Keele B.F."/>
        </authorList>
    </citation>
    <scope>NUCLEOTIDE SEQUENCE [LARGE SCALE GENOMIC DNA]</scope>
    <source>
        <strain evidence="3 4">CECT 8504</strain>
    </source>
</reference>
<comment type="similarity">
    <text evidence="1">Belongs to the short-chain dehydrogenases/reductases (SDR) family.</text>
</comment>
<dbReference type="Proteomes" id="UP000244912">
    <property type="component" value="Unassembled WGS sequence"/>
</dbReference>
<dbReference type="SUPFAM" id="SSF51735">
    <property type="entry name" value="NAD(P)-binding Rossmann-fold domains"/>
    <property type="match status" value="1"/>
</dbReference>
<dbReference type="OrthoDB" id="9793325at2"/>
<dbReference type="AlphaFoldDB" id="A0A2R8BT44"/>
<dbReference type="FunFam" id="3.40.50.720:FF:000084">
    <property type="entry name" value="Short-chain dehydrogenase reductase"/>
    <property type="match status" value="1"/>
</dbReference>
<name>A0A2R8BT44_9RHOB</name>
<accession>A0A2R8BT44</accession>
<sequence>MDLDIKGKRALITGGSGGIAAAVAKVLHEEGVHLTLTDLEEDGVKASAAKIGDDVDAIAADMTDTDDLDALAERVIDNGGVDIVFHSAGVTGEKGDPLEMTDEEYHRVWETNFMSAVRVSKRFVPHMADKGWGRFVCVTSENAIQPYWDEAVYNTAKAALLNWVKGASQVYGPKGVLMNTVAPAFIESPMTDMMMDQLAESKGVSREEAIAEFLETERPYLKLGRRGKPEEVAVVAALLCSNRATFTNGSAFRVDGGSVESVNV</sequence>
<evidence type="ECO:0000256" key="2">
    <source>
        <dbReference type="ARBA" id="ARBA00023002"/>
    </source>
</evidence>
<keyword evidence="4" id="KW-1185">Reference proteome</keyword>
<dbReference type="InterPro" id="IPR002347">
    <property type="entry name" value="SDR_fam"/>
</dbReference>
<dbReference type="Gene3D" id="3.40.50.720">
    <property type="entry name" value="NAD(P)-binding Rossmann-like Domain"/>
    <property type="match status" value="1"/>
</dbReference>
<dbReference type="GO" id="GO:0004316">
    <property type="term" value="F:3-oxoacyl-[acyl-carrier-protein] reductase (NADPH) activity"/>
    <property type="evidence" value="ECO:0007669"/>
    <property type="project" value="UniProtKB-EC"/>
</dbReference>
<gene>
    <name evidence="3" type="primary">fabG_4</name>
    <name evidence="3" type="ORF">PAA8504_01123</name>
</gene>
<dbReference type="EMBL" id="ONZF01000002">
    <property type="protein sequence ID" value="SPJ23313.1"/>
    <property type="molecule type" value="Genomic_DNA"/>
</dbReference>
<keyword evidence="2 3" id="KW-0560">Oxidoreductase</keyword>
<protein>
    <submittedName>
        <fullName evidence="3">3-oxoacyl-[acyl-carrier-protein] reductase FabG</fullName>
        <ecNumber evidence="3">1.1.1.100</ecNumber>
    </submittedName>
</protein>
<dbReference type="PANTHER" id="PTHR43669:SF3">
    <property type="entry name" value="ALCOHOL DEHYDROGENASE, PUTATIVE (AFU_ORTHOLOGUE AFUA_3G03445)-RELATED"/>
    <property type="match status" value="1"/>
</dbReference>
<organism evidence="3 4">
    <name type="scientific">Palleronia abyssalis</name>
    <dbReference type="NCBI Taxonomy" id="1501240"/>
    <lineage>
        <taxon>Bacteria</taxon>
        <taxon>Pseudomonadati</taxon>
        <taxon>Pseudomonadota</taxon>
        <taxon>Alphaproteobacteria</taxon>
        <taxon>Rhodobacterales</taxon>
        <taxon>Roseobacteraceae</taxon>
        <taxon>Palleronia</taxon>
    </lineage>
</organism>